<gene>
    <name evidence="9" type="ORF">BCR39DRAFT_511328</name>
</gene>
<evidence type="ECO:0000256" key="4">
    <source>
        <dbReference type="ARBA" id="ARBA00022801"/>
    </source>
</evidence>
<comment type="caution">
    <text evidence="9">The sequence shown here is derived from an EMBL/GenBank/DDBJ whole genome shotgun (WGS) entry which is preliminary data.</text>
</comment>
<comment type="catalytic activity">
    <reaction evidence="7">
        <text>N(6)-methyl-AMP + H2O + H(+) = IMP + methylamine</text>
        <dbReference type="Rhea" id="RHEA:16001"/>
        <dbReference type="ChEBI" id="CHEBI:15377"/>
        <dbReference type="ChEBI" id="CHEBI:15378"/>
        <dbReference type="ChEBI" id="CHEBI:58053"/>
        <dbReference type="ChEBI" id="CHEBI:59338"/>
        <dbReference type="ChEBI" id="CHEBI:144842"/>
    </reaction>
    <physiologicalReaction direction="left-to-right" evidence="7">
        <dbReference type="Rhea" id="RHEA:16002"/>
    </physiologicalReaction>
</comment>
<dbReference type="FunCoup" id="A0A1Y2BLL6">
    <property type="interactions" value="160"/>
</dbReference>
<keyword evidence="4" id="KW-0378">Hydrolase</keyword>
<keyword evidence="3" id="KW-0479">Metal-binding</keyword>
<name>A0A1Y2BLL6_9TREE</name>
<evidence type="ECO:0000259" key="8">
    <source>
        <dbReference type="Pfam" id="PF00962"/>
    </source>
</evidence>
<evidence type="ECO:0000256" key="1">
    <source>
        <dbReference type="ARBA" id="ARBA00001947"/>
    </source>
</evidence>
<accession>A0A1Y2BLL6</accession>
<evidence type="ECO:0000313" key="9">
    <source>
        <dbReference type="EMBL" id="ORY35652.1"/>
    </source>
</evidence>
<dbReference type="GO" id="GO:0006154">
    <property type="term" value="P:adenosine catabolic process"/>
    <property type="evidence" value="ECO:0007669"/>
    <property type="project" value="TreeGrafter"/>
</dbReference>
<dbReference type="Proteomes" id="UP000193986">
    <property type="component" value="Unassembled WGS sequence"/>
</dbReference>
<dbReference type="Gene3D" id="3.20.20.140">
    <property type="entry name" value="Metal-dependent hydrolases"/>
    <property type="match status" value="1"/>
</dbReference>
<sequence>MSKKPDLSFCKRLPKIELHAHLTGSIPPSVFQEIYDQRISEDPALIDQLPNPAVLLADEKAGQDINSFFAHFTPLYALLSTISSLQYATRRVLELFAEDGVVYLELRTTPRALPGTTTEESVRAVLDIIRDWNDLRGEEMRVNLLLSVDRSRHSAKDAEDIVDLALHLRDEGYAVVGIDLSGDPNSPTSVNSFRPAFTRAKSSGLGLALHFAELPISSTRSELEELLSWHPDRLGHLCLVADDLRKLILQREIGVELCLTCNVLSGMLPGDEPGFASHHFGWWWAQQGRVSLGTDDAGIFASWNSGEHLVAAQHFDLTTQDLVGLSTRAAASILGGAGDKARLTRILAAYGRDEVASA</sequence>
<dbReference type="AlphaFoldDB" id="A0A1Y2BLL6"/>
<evidence type="ECO:0000256" key="2">
    <source>
        <dbReference type="ARBA" id="ARBA00006676"/>
    </source>
</evidence>
<comment type="cofactor">
    <cofactor evidence="1">
        <name>Zn(2+)</name>
        <dbReference type="ChEBI" id="CHEBI:29105"/>
    </cofactor>
</comment>
<keyword evidence="10" id="KW-1185">Reference proteome</keyword>
<comment type="similarity">
    <text evidence="2">Belongs to the metallo-dependent hydrolases superfamily. Adenosine and AMP deaminases family.</text>
</comment>
<dbReference type="GO" id="GO:0046103">
    <property type="term" value="P:inosine biosynthetic process"/>
    <property type="evidence" value="ECO:0007669"/>
    <property type="project" value="TreeGrafter"/>
</dbReference>
<dbReference type="EMBL" id="MCFC01000001">
    <property type="protein sequence ID" value="ORY35652.1"/>
    <property type="molecule type" value="Genomic_DNA"/>
</dbReference>
<evidence type="ECO:0000256" key="7">
    <source>
        <dbReference type="ARBA" id="ARBA00048787"/>
    </source>
</evidence>
<dbReference type="GO" id="GO:0009117">
    <property type="term" value="P:nucleotide metabolic process"/>
    <property type="evidence" value="ECO:0007669"/>
    <property type="project" value="UniProtKB-KW"/>
</dbReference>
<protein>
    <recommendedName>
        <fullName evidence="8">Adenosine deaminase domain-containing protein</fullName>
    </recommendedName>
</protein>
<dbReference type="PANTHER" id="PTHR11409:SF42">
    <property type="entry name" value="ADENOSINE DEAMINASE-LIKE PROTEIN"/>
    <property type="match status" value="1"/>
</dbReference>
<feature type="domain" description="Adenosine deaminase" evidence="8">
    <location>
        <begin position="14"/>
        <end position="343"/>
    </location>
</feature>
<organism evidence="9 10">
    <name type="scientific">Naematelia encephala</name>
    <dbReference type="NCBI Taxonomy" id="71784"/>
    <lineage>
        <taxon>Eukaryota</taxon>
        <taxon>Fungi</taxon>
        <taxon>Dikarya</taxon>
        <taxon>Basidiomycota</taxon>
        <taxon>Agaricomycotina</taxon>
        <taxon>Tremellomycetes</taxon>
        <taxon>Tremellales</taxon>
        <taxon>Naemateliaceae</taxon>
        <taxon>Naematelia</taxon>
    </lineage>
</organism>
<dbReference type="OrthoDB" id="272271at2759"/>
<evidence type="ECO:0000256" key="5">
    <source>
        <dbReference type="ARBA" id="ARBA00022833"/>
    </source>
</evidence>
<dbReference type="GO" id="GO:0046872">
    <property type="term" value="F:metal ion binding"/>
    <property type="evidence" value="ECO:0007669"/>
    <property type="project" value="UniProtKB-KW"/>
</dbReference>
<dbReference type="GO" id="GO:0004000">
    <property type="term" value="F:adenosine deaminase activity"/>
    <property type="evidence" value="ECO:0007669"/>
    <property type="project" value="TreeGrafter"/>
</dbReference>
<dbReference type="InterPro" id="IPR006330">
    <property type="entry name" value="Ado/ade_deaminase"/>
</dbReference>
<dbReference type="SUPFAM" id="SSF51556">
    <property type="entry name" value="Metallo-dependent hydrolases"/>
    <property type="match status" value="1"/>
</dbReference>
<dbReference type="STRING" id="71784.A0A1Y2BLL6"/>
<dbReference type="Pfam" id="PF00962">
    <property type="entry name" value="A_deaminase"/>
    <property type="match status" value="1"/>
</dbReference>
<dbReference type="InterPro" id="IPR001365">
    <property type="entry name" value="A_deaminase_dom"/>
</dbReference>
<evidence type="ECO:0000256" key="3">
    <source>
        <dbReference type="ARBA" id="ARBA00022723"/>
    </source>
</evidence>
<dbReference type="InterPro" id="IPR032466">
    <property type="entry name" value="Metal_Hydrolase"/>
</dbReference>
<dbReference type="PANTHER" id="PTHR11409">
    <property type="entry name" value="ADENOSINE DEAMINASE"/>
    <property type="match status" value="1"/>
</dbReference>
<reference evidence="9 10" key="1">
    <citation type="submission" date="2016-07" db="EMBL/GenBank/DDBJ databases">
        <title>Pervasive Adenine N6-methylation of Active Genes in Fungi.</title>
        <authorList>
            <consortium name="DOE Joint Genome Institute"/>
            <person name="Mondo S.J."/>
            <person name="Dannebaum R.O."/>
            <person name="Kuo R.C."/>
            <person name="Labutti K."/>
            <person name="Haridas S."/>
            <person name="Kuo A."/>
            <person name="Salamov A."/>
            <person name="Ahrendt S.R."/>
            <person name="Lipzen A."/>
            <person name="Sullivan W."/>
            <person name="Andreopoulos W.B."/>
            <person name="Clum A."/>
            <person name="Lindquist E."/>
            <person name="Daum C."/>
            <person name="Ramamoorthy G.K."/>
            <person name="Gryganskyi A."/>
            <person name="Culley D."/>
            <person name="Magnuson J.K."/>
            <person name="James T.Y."/>
            <person name="O'Malley M.A."/>
            <person name="Stajich J.E."/>
            <person name="Spatafora J.W."/>
            <person name="Visel A."/>
            <person name="Grigoriev I.V."/>
        </authorList>
    </citation>
    <scope>NUCLEOTIDE SEQUENCE [LARGE SCALE GENOMIC DNA]</scope>
    <source>
        <strain evidence="9 10">68-887.2</strain>
    </source>
</reference>
<keyword evidence="6" id="KW-0546">Nucleotide metabolism</keyword>
<evidence type="ECO:0000313" key="10">
    <source>
        <dbReference type="Proteomes" id="UP000193986"/>
    </source>
</evidence>
<evidence type="ECO:0000256" key="6">
    <source>
        <dbReference type="ARBA" id="ARBA00023080"/>
    </source>
</evidence>
<proteinExistence type="inferred from homology"/>
<keyword evidence="5" id="KW-0862">Zinc</keyword>
<dbReference type="InParanoid" id="A0A1Y2BLL6"/>